<comment type="subcellular location">
    <subcellularLocation>
        <location evidence="1">Membrane</location>
        <topology evidence="1">Multi-pass membrane protein</topology>
    </subcellularLocation>
</comment>
<evidence type="ECO:0000256" key="5">
    <source>
        <dbReference type="SAM" id="Phobius"/>
    </source>
</evidence>
<dbReference type="Gene3D" id="1.20.1250.20">
    <property type="entry name" value="MFS general substrate transporter like domains"/>
    <property type="match status" value="2"/>
</dbReference>
<dbReference type="InterPro" id="IPR020846">
    <property type="entry name" value="MFS_dom"/>
</dbReference>
<feature type="transmembrane region" description="Helical" evidence="5">
    <location>
        <begin position="282"/>
        <end position="300"/>
    </location>
</feature>
<dbReference type="Proteomes" id="UP001172645">
    <property type="component" value="Unassembled WGS sequence"/>
</dbReference>
<feature type="transmembrane region" description="Helical" evidence="5">
    <location>
        <begin position="215"/>
        <end position="234"/>
    </location>
</feature>
<dbReference type="PANTHER" id="PTHR23514:SF13">
    <property type="entry name" value="INNER MEMBRANE PROTEIN YBJJ"/>
    <property type="match status" value="1"/>
</dbReference>
<feature type="transmembrane region" description="Helical" evidence="5">
    <location>
        <begin position="150"/>
        <end position="172"/>
    </location>
</feature>
<evidence type="ECO:0000256" key="3">
    <source>
        <dbReference type="ARBA" id="ARBA00022989"/>
    </source>
</evidence>
<dbReference type="CDD" id="cd17393">
    <property type="entry name" value="MFS_MosC_like"/>
    <property type="match status" value="1"/>
</dbReference>
<reference evidence="7" key="1">
    <citation type="submission" date="2023-06" db="EMBL/GenBank/DDBJ databases">
        <title>Phylogenetic Diversity of Rhizobium strains.</title>
        <authorList>
            <person name="Moura F.T."/>
            <person name="Helene L.C.F."/>
            <person name="Hungria M."/>
        </authorList>
    </citation>
    <scope>NUCLEOTIDE SEQUENCE</scope>
    <source>
        <strain evidence="7">CCGE526</strain>
    </source>
</reference>
<feature type="transmembrane region" description="Helical" evidence="5">
    <location>
        <begin position="178"/>
        <end position="195"/>
    </location>
</feature>
<feature type="domain" description="Major facilitator superfamily (MFS) profile" evidence="6">
    <location>
        <begin position="215"/>
        <end position="399"/>
    </location>
</feature>
<dbReference type="PROSITE" id="PS50850">
    <property type="entry name" value="MFS"/>
    <property type="match status" value="1"/>
</dbReference>
<feature type="transmembrane region" description="Helical" evidence="5">
    <location>
        <begin position="246"/>
        <end position="270"/>
    </location>
</feature>
<protein>
    <submittedName>
        <fullName evidence="7">MFS transporter</fullName>
    </submittedName>
</protein>
<dbReference type="EMBL" id="JARFYM010000040">
    <property type="protein sequence ID" value="MDL2403174.1"/>
    <property type="molecule type" value="Genomic_DNA"/>
</dbReference>
<feature type="transmembrane region" description="Helical" evidence="5">
    <location>
        <begin position="21"/>
        <end position="43"/>
    </location>
</feature>
<accession>A0ABT7K7Q9</accession>
<comment type="caution">
    <text evidence="7">The sequence shown here is derived from an EMBL/GenBank/DDBJ whole genome shotgun (WGS) entry which is preliminary data.</text>
</comment>
<feature type="transmembrane region" description="Helical" evidence="5">
    <location>
        <begin position="337"/>
        <end position="358"/>
    </location>
</feature>
<dbReference type="InterPro" id="IPR011701">
    <property type="entry name" value="MFS"/>
</dbReference>
<feature type="transmembrane region" description="Helical" evidence="5">
    <location>
        <begin position="370"/>
        <end position="391"/>
    </location>
</feature>
<evidence type="ECO:0000313" key="8">
    <source>
        <dbReference type="Proteomes" id="UP001172645"/>
    </source>
</evidence>
<evidence type="ECO:0000256" key="2">
    <source>
        <dbReference type="ARBA" id="ARBA00022692"/>
    </source>
</evidence>
<feature type="transmembrane region" description="Helical" evidence="5">
    <location>
        <begin position="55"/>
        <end position="74"/>
    </location>
</feature>
<dbReference type="SUPFAM" id="SSF103473">
    <property type="entry name" value="MFS general substrate transporter"/>
    <property type="match status" value="1"/>
</dbReference>
<proteinExistence type="predicted"/>
<sequence length="399" mass="41954">MDDMTRSGRFQARRSGFFTKSRAAVSLLFLMNGFTVGCWAPKIPEFAERLQLTKFELGLMILVFGLGSLVMMPMAGAQIAGRGSKIVVKAFAVLLLPMLLALTVTQSVWTAAIAIFLFGGFIGAMDVAMNANAVSVEKSMHRAIMSSCHAFWSLGGLIGSAIGGFLISHWGVLGHAEVATAISVLFLAVAWPMILGDQPHPDEVKPKARLPLIPLPWLLGMMALFCMIPEGAVLDWSALYLSQEKAASVTLSGFGFAAFSLTMATMRFAGDFVRDRLGAVKTLRVCTVFAIVGMLLAALAPNAELAIVGFALCGIGISNMVPIAFSAAGNIPGLQPGIGISVVTTMGYSGMLVAPSAIGFAAEHVGFSPVLMALPVLLLVVLALSSLARYADGIGRSAH</sequence>
<dbReference type="Pfam" id="PF07690">
    <property type="entry name" value="MFS_1"/>
    <property type="match status" value="1"/>
</dbReference>
<gene>
    <name evidence="7" type="ORF">PY649_30250</name>
</gene>
<evidence type="ECO:0000256" key="1">
    <source>
        <dbReference type="ARBA" id="ARBA00004141"/>
    </source>
</evidence>
<keyword evidence="8" id="KW-1185">Reference proteome</keyword>
<keyword evidence="4 5" id="KW-0472">Membrane</keyword>
<organism evidence="7 8">
    <name type="scientific">Rhizobium mayense</name>
    <dbReference type="NCBI Taxonomy" id="1312184"/>
    <lineage>
        <taxon>Bacteria</taxon>
        <taxon>Pseudomonadati</taxon>
        <taxon>Pseudomonadota</taxon>
        <taxon>Alphaproteobacteria</taxon>
        <taxon>Hyphomicrobiales</taxon>
        <taxon>Rhizobiaceae</taxon>
        <taxon>Rhizobium/Agrobacterium group</taxon>
        <taxon>Rhizobium</taxon>
    </lineage>
</organism>
<feature type="transmembrane region" description="Helical" evidence="5">
    <location>
        <begin position="306"/>
        <end position="325"/>
    </location>
</feature>
<evidence type="ECO:0000313" key="7">
    <source>
        <dbReference type="EMBL" id="MDL2403174.1"/>
    </source>
</evidence>
<feature type="transmembrane region" description="Helical" evidence="5">
    <location>
        <begin position="86"/>
        <end position="102"/>
    </location>
</feature>
<dbReference type="InterPro" id="IPR036259">
    <property type="entry name" value="MFS_trans_sf"/>
</dbReference>
<keyword evidence="2 5" id="KW-0812">Transmembrane</keyword>
<dbReference type="InterPro" id="IPR051788">
    <property type="entry name" value="MFS_Transporter"/>
</dbReference>
<feature type="transmembrane region" description="Helical" evidence="5">
    <location>
        <begin position="108"/>
        <end position="129"/>
    </location>
</feature>
<dbReference type="PANTHER" id="PTHR23514">
    <property type="entry name" value="BYPASS OF STOP CODON PROTEIN 6"/>
    <property type="match status" value="1"/>
</dbReference>
<keyword evidence="3 5" id="KW-1133">Transmembrane helix</keyword>
<evidence type="ECO:0000259" key="6">
    <source>
        <dbReference type="PROSITE" id="PS50850"/>
    </source>
</evidence>
<name>A0ABT7K7Q9_9HYPH</name>
<evidence type="ECO:0000256" key="4">
    <source>
        <dbReference type="ARBA" id="ARBA00023136"/>
    </source>
</evidence>